<evidence type="ECO:0000259" key="9">
    <source>
        <dbReference type="PROSITE" id="PS50928"/>
    </source>
</evidence>
<organism evidence="10 11">
    <name type="scientific">Mangrovibacter plantisponsor</name>
    <dbReference type="NCBI Taxonomy" id="451513"/>
    <lineage>
        <taxon>Bacteria</taxon>
        <taxon>Pseudomonadati</taxon>
        <taxon>Pseudomonadota</taxon>
        <taxon>Gammaproteobacteria</taxon>
        <taxon>Enterobacterales</taxon>
        <taxon>Enterobacteriaceae</taxon>
        <taxon>Mangrovibacter</taxon>
    </lineage>
</organism>
<keyword evidence="3" id="KW-1003">Cell membrane</keyword>
<dbReference type="GO" id="GO:0005886">
    <property type="term" value="C:plasma membrane"/>
    <property type="evidence" value="ECO:0007669"/>
    <property type="project" value="UniProtKB-SubCell"/>
</dbReference>
<dbReference type="PANTHER" id="PTHR43357">
    <property type="entry name" value="INNER MEMBRANE ABC TRANSPORTER PERMEASE PROTEIN YDCV"/>
    <property type="match status" value="1"/>
</dbReference>
<dbReference type="InterPro" id="IPR000515">
    <property type="entry name" value="MetI-like"/>
</dbReference>
<dbReference type="AlphaFoldDB" id="A0A317Q9P9"/>
<evidence type="ECO:0000256" key="1">
    <source>
        <dbReference type="ARBA" id="ARBA00004429"/>
    </source>
</evidence>
<evidence type="ECO:0000313" key="11">
    <source>
        <dbReference type="Proteomes" id="UP000246744"/>
    </source>
</evidence>
<keyword evidence="5 8" id="KW-0812">Transmembrane</keyword>
<evidence type="ECO:0000256" key="3">
    <source>
        <dbReference type="ARBA" id="ARBA00022475"/>
    </source>
</evidence>
<keyword evidence="2 8" id="KW-0813">Transport</keyword>
<dbReference type="Proteomes" id="UP000246744">
    <property type="component" value="Unassembled WGS sequence"/>
</dbReference>
<dbReference type="CDD" id="cd06261">
    <property type="entry name" value="TM_PBP2"/>
    <property type="match status" value="1"/>
</dbReference>
<proteinExistence type="inferred from homology"/>
<evidence type="ECO:0000256" key="2">
    <source>
        <dbReference type="ARBA" id="ARBA00022448"/>
    </source>
</evidence>
<dbReference type="PANTHER" id="PTHR43357:SF4">
    <property type="entry name" value="INNER MEMBRANE ABC TRANSPORTER PERMEASE PROTEIN YDCV"/>
    <property type="match status" value="1"/>
</dbReference>
<comment type="similarity">
    <text evidence="8">Belongs to the binding-protein-dependent transport system permease family.</text>
</comment>
<evidence type="ECO:0000256" key="5">
    <source>
        <dbReference type="ARBA" id="ARBA00022692"/>
    </source>
</evidence>
<sequence>MASAMLPVPVSVKLPRRILQIYNGRFWQTLLVIFLVLVLLGPVVNLLIWSVAESWFFPHALPSQWGLKYWFQVFSPYSDVSGSLFTSLGVALLSVLVCLVVSVPAGYALAQRTMPLRLVFMLLFLIPQAFPNLTVYMNVARLFYQWGLNGTVLGVVLVHSVHGLMYSVWISVAAFSATDPLQARAARNLGAGPVYTFFTIILPQAAPGIIAASIFVFLESMDEFTGTFFVGAPDISTLPIMLYTASMSGNYQVSSITALILLLPSVLFMLVIHKFMRPEILSRLGK</sequence>
<evidence type="ECO:0000256" key="8">
    <source>
        <dbReference type="RuleBase" id="RU363032"/>
    </source>
</evidence>
<feature type="transmembrane region" description="Helical" evidence="8">
    <location>
        <begin position="26"/>
        <end position="52"/>
    </location>
</feature>
<evidence type="ECO:0000256" key="4">
    <source>
        <dbReference type="ARBA" id="ARBA00022519"/>
    </source>
</evidence>
<evidence type="ECO:0000256" key="6">
    <source>
        <dbReference type="ARBA" id="ARBA00022989"/>
    </source>
</evidence>
<evidence type="ECO:0000313" key="10">
    <source>
        <dbReference type="EMBL" id="PWW12884.1"/>
    </source>
</evidence>
<feature type="domain" description="ABC transmembrane type-1" evidence="9">
    <location>
        <begin position="84"/>
        <end position="272"/>
    </location>
</feature>
<dbReference type="Pfam" id="PF00528">
    <property type="entry name" value="BPD_transp_1"/>
    <property type="match status" value="1"/>
</dbReference>
<dbReference type="EMBL" id="QGTS01000001">
    <property type="protein sequence ID" value="PWW12884.1"/>
    <property type="molecule type" value="Genomic_DNA"/>
</dbReference>
<feature type="transmembrane region" description="Helical" evidence="8">
    <location>
        <begin position="151"/>
        <end position="175"/>
    </location>
</feature>
<feature type="transmembrane region" description="Helical" evidence="8">
    <location>
        <begin position="251"/>
        <end position="272"/>
    </location>
</feature>
<gene>
    <name evidence="10" type="ORF">DES37_101461</name>
</gene>
<protein>
    <submittedName>
        <fullName evidence="10">ABC-type spermidine/putrescine transport system permease subunit II</fullName>
    </submittedName>
</protein>
<evidence type="ECO:0000256" key="7">
    <source>
        <dbReference type="ARBA" id="ARBA00023136"/>
    </source>
</evidence>
<dbReference type="PROSITE" id="PS50928">
    <property type="entry name" value="ABC_TM1"/>
    <property type="match status" value="1"/>
</dbReference>
<dbReference type="Gene3D" id="1.10.3720.10">
    <property type="entry name" value="MetI-like"/>
    <property type="match status" value="1"/>
</dbReference>
<accession>A0A317Q9P9</accession>
<keyword evidence="7 8" id="KW-0472">Membrane</keyword>
<keyword evidence="11" id="KW-1185">Reference proteome</keyword>
<feature type="transmembrane region" description="Helical" evidence="8">
    <location>
        <begin position="119"/>
        <end position="139"/>
    </location>
</feature>
<feature type="transmembrane region" description="Helical" evidence="8">
    <location>
        <begin position="84"/>
        <end position="107"/>
    </location>
</feature>
<feature type="transmembrane region" description="Helical" evidence="8">
    <location>
        <begin position="195"/>
        <end position="218"/>
    </location>
</feature>
<dbReference type="InterPro" id="IPR035906">
    <property type="entry name" value="MetI-like_sf"/>
</dbReference>
<keyword evidence="6 8" id="KW-1133">Transmembrane helix</keyword>
<comment type="caution">
    <text evidence="10">The sequence shown here is derived from an EMBL/GenBank/DDBJ whole genome shotgun (WGS) entry which is preliminary data.</text>
</comment>
<name>A0A317Q9P9_9ENTR</name>
<reference evidence="10 11" key="1">
    <citation type="submission" date="2018-05" db="EMBL/GenBank/DDBJ databases">
        <title>Genomic Encyclopedia of Type Strains, Phase IV (KMG-IV): sequencing the most valuable type-strain genomes for metagenomic binning, comparative biology and taxonomic classification.</title>
        <authorList>
            <person name="Goeker M."/>
        </authorList>
    </citation>
    <scope>NUCLEOTIDE SEQUENCE [LARGE SCALE GENOMIC DNA]</scope>
    <source>
        <strain evidence="10 11">DSM 19579</strain>
    </source>
</reference>
<dbReference type="GO" id="GO:0055085">
    <property type="term" value="P:transmembrane transport"/>
    <property type="evidence" value="ECO:0007669"/>
    <property type="project" value="InterPro"/>
</dbReference>
<keyword evidence="4" id="KW-0997">Cell inner membrane</keyword>
<comment type="subcellular location">
    <subcellularLocation>
        <location evidence="1">Cell inner membrane</location>
        <topology evidence="1">Multi-pass membrane protein</topology>
    </subcellularLocation>
    <subcellularLocation>
        <location evidence="8">Cell membrane</location>
        <topology evidence="8">Multi-pass membrane protein</topology>
    </subcellularLocation>
</comment>
<dbReference type="SUPFAM" id="SSF161098">
    <property type="entry name" value="MetI-like"/>
    <property type="match status" value="1"/>
</dbReference>